<dbReference type="EMBL" id="JADBGQ010000002">
    <property type="protein sequence ID" value="KAG5410013.1"/>
    <property type="molecule type" value="Genomic_DNA"/>
</dbReference>
<keyword evidence="1" id="KW-0732">Signal</keyword>
<keyword evidence="3" id="KW-1185">Reference proteome</keyword>
<feature type="chain" id="PRO_5046777630" description="Transmembrane protein" evidence="1">
    <location>
        <begin position="24"/>
        <end position="116"/>
    </location>
</feature>
<evidence type="ECO:0000256" key="1">
    <source>
        <dbReference type="SAM" id="SignalP"/>
    </source>
</evidence>
<comment type="caution">
    <text evidence="2">The sequence shown here is derived from an EMBL/GenBank/DDBJ whole genome shotgun (WGS) entry which is preliminary data.</text>
</comment>
<feature type="signal peptide" evidence="1">
    <location>
        <begin position="1"/>
        <end position="23"/>
    </location>
</feature>
<reference evidence="2 3" key="1">
    <citation type="submission" date="2021-03" db="EMBL/GenBank/DDBJ databases">
        <authorList>
            <person name="King G.J."/>
            <person name="Bancroft I."/>
            <person name="Baten A."/>
            <person name="Bloomfield J."/>
            <person name="Borpatragohain P."/>
            <person name="He Z."/>
            <person name="Irish N."/>
            <person name="Irwin J."/>
            <person name="Liu K."/>
            <person name="Mauleon R.P."/>
            <person name="Moore J."/>
            <person name="Morris R."/>
            <person name="Ostergaard L."/>
            <person name="Wang B."/>
            <person name="Wells R."/>
        </authorList>
    </citation>
    <scope>NUCLEOTIDE SEQUENCE [LARGE SCALE GENOMIC DNA]</scope>
    <source>
        <strain evidence="2">R-o-18</strain>
        <tissue evidence="2">Leaf</tissue>
    </source>
</reference>
<name>A0ABQ7NGJ6_BRACM</name>
<accession>A0ABQ7NGJ6</accession>
<evidence type="ECO:0000313" key="3">
    <source>
        <dbReference type="Proteomes" id="UP000823674"/>
    </source>
</evidence>
<gene>
    <name evidence="2" type="primary">A02p027560.1_BraROA</name>
    <name evidence="2" type="ORF">IGI04_006332</name>
</gene>
<dbReference type="Proteomes" id="UP000823674">
    <property type="component" value="Chromosome A02"/>
</dbReference>
<proteinExistence type="predicted"/>
<evidence type="ECO:0008006" key="4">
    <source>
        <dbReference type="Google" id="ProtNLM"/>
    </source>
</evidence>
<organism evidence="2 3">
    <name type="scientific">Brassica rapa subsp. trilocularis</name>
    <dbReference type="NCBI Taxonomy" id="1813537"/>
    <lineage>
        <taxon>Eukaryota</taxon>
        <taxon>Viridiplantae</taxon>
        <taxon>Streptophyta</taxon>
        <taxon>Embryophyta</taxon>
        <taxon>Tracheophyta</taxon>
        <taxon>Spermatophyta</taxon>
        <taxon>Magnoliopsida</taxon>
        <taxon>eudicotyledons</taxon>
        <taxon>Gunneridae</taxon>
        <taxon>Pentapetalae</taxon>
        <taxon>rosids</taxon>
        <taxon>malvids</taxon>
        <taxon>Brassicales</taxon>
        <taxon>Brassicaceae</taxon>
        <taxon>Brassiceae</taxon>
        <taxon>Brassica</taxon>
    </lineage>
</organism>
<evidence type="ECO:0000313" key="2">
    <source>
        <dbReference type="EMBL" id="KAG5410013.1"/>
    </source>
</evidence>
<sequence length="116" mass="12718">MAKLITYLLFITILFSFIFLTMSKETEYNPESNSMELEVSNHTNVEGNALGGAATPSTISHACFSAKSVVLNVFVSLQALTATNKCVLVTTTGRLNKVDQNVLEENERTPTYLVPL</sequence>
<protein>
    <recommendedName>
        <fullName evidence="4">Transmembrane protein</fullName>
    </recommendedName>
</protein>